<reference evidence="2 3" key="1">
    <citation type="submission" date="2024-01" db="EMBL/GenBank/DDBJ databases">
        <title>Genome assemblies of Stephania.</title>
        <authorList>
            <person name="Yang L."/>
        </authorList>
    </citation>
    <scope>NUCLEOTIDE SEQUENCE [LARGE SCALE GENOMIC DNA]</scope>
    <source>
        <strain evidence="2">YNDBR</strain>
        <tissue evidence="2">Leaf</tissue>
    </source>
</reference>
<proteinExistence type="predicted"/>
<evidence type="ECO:0000313" key="2">
    <source>
        <dbReference type="EMBL" id="KAK9114170.1"/>
    </source>
</evidence>
<gene>
    <name evidence="2" type="ORF">Syun_020967</name>
</gene>
<organism evidence="2 3">
    <name type="scientific">Stephania yunnanensis</name>
    <dbReference type="NCBI Taxonomy" id="152371"/>
    <lineage>
        <taxon>Eukaryota</taxon>
        <taxon>Viridiplantae</taxon>
        <taxon>Streptophyta</taxon>
        <taxon>Embryophyta</taxon>
        <taxon>Tracheophyta</taxon>
        <taxon>Spermatophyta</taxon>
        <taxon>Magnoliopsida</taxon>
        <taxon>Ranunculales</taxon>
        <taxon>Menispermaceae</taxon>
        <taxon>Menispermoideae</taxon>
        <taxon>Cissampelideae</taxon>
        <taxon>Stephania</taxon>
    </lineage>
</organism>
<dbReference type="Proteomes" id="UP001420932">
    <property type="component" value="Unassembled WGS sequence"/>
</dbReference>
<dbReference type="AlphaFoldDB" id="A0AAP0IF67"/>
<sequence length="53" mass="5608">MLDLASLLSSTCVFDTSVVFSHLLSSVGSLAHPTYNTGPSTNPIDRDKEKAIA</sequence>
<feature type="region of interest" description="Disordered" evidence="1">
    <location>
        <begin position="29"/>
        <end position="53"/>
    </location>
</feature>
<feature type="compositionally biased region" description="Basic and acidic residues" evidence="1">
    <location>
        <begin position="44"/>
        <end position="53"/>
    </location>
</feature>
<accession>A0AAP0IF67</accession>
<name>A0AAP0IF67_9MAGN</name>
<evidence type="ECO:0000313" key="3">
    <source>
        <dbReference type="Proteomes" id="UP001420932"/>
    </source>
</evidence>
<keyword evidence="3" id="KW-1185">Reference proteome</keyword>
<dbReference type="EMBL" id="JBBNAF010000009">
    <property type="protein sequence ID" value="KAK9114170.1"/>
    <property type="molecule type" value="Genomic_DNA"/>
</dbReference>
<protein>
    <submittedName>
        <fullName evidence="2">Uncharacterized protein</fullName>
    </submittedName>
</protein>
<feature type="compositionally biased region" description="Polar residues" evidence="1">
    <location>
        <begin position="29"/>
        <end position="43"/>
    </location>
</feature>
<evidence type="ECO:0000256" key="1">
    <source>
        <dbReference type="SAM" id="MobiDB-lite"/>
    </source>
</evidence>
<comment type="caution">
    <text evidence="2">The sequence shown here is derived from an EMBL/GenBank/DDBJ whole genome shotgun (WGS) entry which is preliminary data.</text>
</comment>